<evidence type="ECO:0000313" key="4">
    <source>
        <dbReference type="EMBL" id="CAH1962182.1"/>
    </source>
</evidence>
<reference evidence="4" key="1">
    <citation type="submission" date="2022-03" db="EMBL/GenBank/DDBJ databases">
        <authorList>
            <person name="Sayadi A."/>
        </authorList>
    </citation>
    <scope>NUCLEOTIDE SEQUENCE</scope>
</reference>
<dbReference type="OrthoDB" id="6512700at2759"/>
<dbReference type="GO" id="GO:0046872">
    <property type="term" value="F:metal ion binding"/>
    <property type="evidence" value="ECO:0007669"/>
    <property type="project" value="UniProtKB-KW"/>
</dbReference>
<evidence type="ECO:0000256" key="1">
    <source>
        <dbReference type="ARBA" id="ARBA00001968"/>
    </source>
</evidence>
<dbReference type="AlphaFoldDB" id="A0A9P0JWA0"/>
<name>A0A9P0JWA0_ACAOB</name>
<dbReference type="InterPro" id="IPR027806">
    <property type="entry name" value="HARBI1_dom"/>
</dbReference>
<evidence type="ECO:0000259" key="3">
    <source>
        <dbReference type="Pfam" id="PF13359"/>
    </source>
</evidence>
<accession>A0A9P0JWA0</accession>
<comment type="caution">
    <text evidence="4">The sequence shown here is derived from an EMBL/GenBank/DDBJ whole genome shotgun (WGS) entry which is preliminary data.</text>
</comment>
<dbReference type="EMBL" id="CAKOFQ010006700">
    <property type="protein sequence ID" value="CAH1962182.1"/>
    <property type="molecule type" value="Genomic_DNA"/>
</dbReference>
<dbReference type="Proteomes" id="UP001152888">
    <property type="component" value="Unassembled WGS sequence"/>
</dbReference>
<sequence length="149" mass="16992">MLSHTIGTGRSSPAGKSVNVKILCDKKHSSSRDFVGMDKGTASRIVWKVTRAIADIKNTYIAWGKQCRIRARFERGDFNEYVIVGDSGYPIKNYLITLLANPVTKSEQLSNASQIRTKNCIERKFGQWKRRFPILTFGIRLKVKKVEHF</sequence>
<comment type="cofactor">
    <cofactor evidence="1">
        <name>a divalent metal cation</name>
        <dbReference type="ChEBI" id="CHEBI:60240"/>
    </cofactor>
</comment>
<feature type="domain" description="DDE Tnp4" evidence="3">
    <location>
        <begin position="72"/>
        <end position="146"/>
    </location>
</feature>
<keyword evidence="5" id="KW-1185">Reference proteome</keyword>
<keyword evidence="2" id="KW-0479">Metal-binding</keyword>
<evidence type="ECO:0000256" key="2">
    <source>
        <dbReference type="ARBA" id="ARBA00022723"/>
    </source>
</evidence>
<dbReference type="Pfam" id="PF13359">
    <property type="entry name" value="DDE_Tnp_4"/>
    <property type="match status" value="1"/>
</dbReference>
<protein>
    <recommendedName>
        <fullName evidence="3">DDE Tnp4 domain-containing protein</fullName>
    </recommendedName>
</protein>
<organism evidence="4 5">
    <name type="scientific">Acanthoscelides obtectus</name>
    <name type="common">Bean weevil</name>
    <name type="synonym">Bruchus obtectus</name>
    <dbReference type="NCBI Taxonomy" id="200917"/>
    <lineage>
        <taxon>Eukaryota</taxon>
        <taxon>Metazoa</taxon>
        <taxon>Ecdysozoa</taxon>
        <taxon>Arthropoda</taxon>
        <taxon>Hexapoda</taxon>
        <taxon>Insecta</taxon>
        <taxon>Pterygota</taxon>
        <taxon>Neoptera</taxon>
        <taxon>Endopterygota</taxon>
        <taxon>Coleoptera</taxon>
        <taxon>Polyphaga</taxon>
        <taxon>Cucujiformia</taxon>
        <taxon>Chrysomeloidea</taxon>
        <taxon>Chrysomelidae</taxon>
        <taxon>Bruchinae</taxon>
        <taxon>Bruchini</taxon>
        <taxon>Acanthoscelides</taxon>
    </lineage>
</organism>
<proteinExistence type="predicted"/>
<evidence type="ECO:0000313" key="5">
    <source>
        <dbReference type="Proteomes" id="UP001152888"/>
    </source>
</evidence>
<gene>
    <name evidence="4" type="ORF">ACAOBT_LOCUS4548</name>
</gene>